<keyword evidence="1" id="KW-1133">Transmembrane helix</keyword>
<evidence type="ECO:0000256" key="1">
    <source>
        <dbReference type="SAM" id="Phobius"/>
    </source>
</evidence>
<evidence type="ECO:0000256" key="2">
    <source>
        <dbReference type="SAM" id="SignalP"/>
    </source>
</evidence>
<feature type="transmembrane region" description="Helical" evidence="1">
    <location>
        <begin position="270"/>
        <end position="288"/>
    </location>
</feature>
<feature type="chain" id="PRO_5012464222" description="HupE / UreJ protein" evidence="2">
    <location>
        <begin position="21"/>
        <end position="354"/>
    </location>
</feature>
<accession>A0A1Y6BKI8</accession>
<organism evidence="3 4">
    <name type="scientific">Pseudobacteriovorax antillogorgiicola</name>
    <dbReference type="NCBI Taxonomy" id="1513793"/>
    <lineage>
        <taxon>Bacteria</taxon>
        <taxon>Pseudomonadati</taxon>
        <taxon>Bdellovibrionota</taxon>
        <taxon>Oligoflexia</taxon>
        <taxon>Oligoflexales</taxon>
        <taxon>Pseudobacteriovoracaceae</taxon>
        <taxon>Pseudobacteriovorax</taxon>
    </lineage>
</organism>
<proteinExistence type="predicted"/>
<dbReference type="Proteomes" id="UP000192907">
    <property type="component" value="Unassembled WGS sequence"/>
</dbReference>
<feature type="transmembrane region" description="Helical" evidence="1">
    <location>
        <begin position="190"/>
        <end position="207"/>
    </location>
</feature>
<protein>
    <recommendedName>
        <fullName evidence="5">HupE / UreJ protein</fullName>
    </recommendedName>
</protein>
<evidence type="ECO:0000313" key="4">
    <source>
        <dbReference type="Proteomes" id="UP000192907"/>
    </source>
</evidence>
<dbReference type="EMBL" id="FWZT01000005">
    <property type="protein sequence ID" value="SMF12692.1"/>
    <property type="molecule type" value="Genomic_DNA"/>
</dbReference>
<evidence type="ECO:0000313" key="3">
    <source>
        <dbReference type="EMBL" id="SMF12692.1"/>
    </source>
</evidence>
<feature type="transmembrane region" description="Helical" evidence="1">
    <location>
        <begin position="219"/>
        <end position="236"/>
    </location>
</feature>
<feature type="signal peptide" evidence="2">
    <location>
        <begin position="1"/>
        <end position="20"/>
    </location>
</feature>
<keyword evidence="2" id="KW-0732">Signal</keyword>
<evidence type="ECO:0008006" key="5">
    <source>
        <dbReference type="Google" id="ProtNLM"/>
    </source>
</evidence>
<dbReference type="AlphaFoldDB" id="A0A1Y6BKI8"/>
<keyword evidence="4" id="KW-1185">Reference proteome</keyword>
<name>A0A1Y6BKI8_9BACT</name>
<gene>
    <name evidence="3" type="ORF">SAMN06296036_105191</name>
</gene>
<dbReference type="RefSeq" id="WP_132317327.1">
    <property type="nucleotide sequence ID" value="NZ_FWZT01000005.1"/>
</dbReference>
<feature type="transmembrane region" description="Helical" evidence="1">
    <location>
        <begin position="294"/>
        <end position="323"/>
    </location>
</feature>
<keyword evidence="1" id="KW-0812">Transmembrane</keyword>
<keyword evidence="1" id="KW-0472">Membrane</keyword>
<feature type="transmembrane region" description="Helical" evidence="1">
    <location>
        <begin position="242"/>
        <end position="263"/>
    </location>
</feature>
<reference evidence="4" key="1">
    <citation type="submission" date="2017-04" db="EMBL/GenBank/DDBJ databases">
        <authorList>
            <person name="Varghese N."/>
            <person name="Submissions S."/>
        </authorList>
    </citation>
    <scope>NUCLEOTIDE SEQUENCE [LARGE SCALE GENOMIC DNA]</scope>
    <source>
        <strain evidence="4">RKEM611</strain>
    </source>
</reference>
<sequence>MRAMLRVAIALTLFCILANSAIGQNLDKRSTLIIEQQYYKFRVTLLMARSHYQSPTSEKLARDTDQQALSTIFLNTLEKNQIYLGGRPCEWGNPSGHLTANAIYLQAIAFCMDQTPSSQISWKIGFLKNLPEDHPVIVNLLVGEQIQQMVLNSRDILLRFHPVPVNEAFVKGISFIGVNPKAWFDSYGDIALPLGFWLLFFSLFLGIAEPNMIRARKVIFYYISFLSLSLATSFLWEWSLPQAWATGVILVSMAQYYATHWLIPIFSMRILLVSCVGTIHGIAGLSLLPSISEYFGTISLFAAFQIGAIAGLWLGLVMLIPCVRWINHALPYRETIHRILKIIVFLVSALALIL</sequence>
<feature type="transmembrane region" description="Helical" evidence="1">
    <location>
        <begin position="335"/>
        <end position="353"/>
    </location>
</feature>